<keyword evidence="2" id="KW-1185">Reference proteome</keyword>
<evidence type="ECO:0000313" key="2">
    <source>
        <dbReference type="Proteomes" id="UP000461730"/>
    </source>
</evidence>
<dbReference type="GO" id="GO:0016747">
    <property type="term" value="F:acyltransferase activity, transferring groups other than amino-acyl groups"/>
    <property type="evidence" value="ECO:0007669"/>
    <property type="project" value="TreeGrafter"/>
</dbReference>
<protein>
    <submittedName>
        <fullName evidence="1">Esterase family protein</fullName>
    </submittedName>
</protein>
<dbReference type="PANTHER" id="PTHR48098">
    <property type="entry name" value="ENTEROCHELIN ESTERASE-RELATED"/>
    <property type="match status" value="1"/>
</dbReference>
<gene>
    <name evidence="1" type="ORF">GO493_27730</name>
</gene>
<name>A0A7K1UCS4_9BACT</name>
<organism evidence="1 2">
    <name type="scientific">Chitinophaga tropicalis</name>
    <dbReference type="NCBI Taxonomy" id="2683588"/>
    <lineage>
        <taxon>Bacteria</taxon>
        <taxon>Pseudomonadati</taxon>
        <taxon>Bacteroidota</taxon>
        <taxon>Chitinophagia</taxon>
        <taxon>Chitinophagales</taxon>
        <taxon>Chitinophagaceae</taxon>
        <taxon>Chitinophaga</taxon>
    </lineage>
</organism>
<dbReference type="SUPFAM" id="SSF53474">
    <property type="entry name" value="alpha/beta-Hydrolases"/>
    <property type="match status" value="1"/>
</dbReference>
<proteinExistence type="predicted"/>
<evidence type="ECO:0000313" key="1">
    <source>
        <dbReference type="EMBL" id="MVT12080.1"/>
    </source>
</evidence>
<comment type="caution">
    <text evidence="1">The sequence shown here is derived from an EMBL/GenBank/DDBJ whole genome shotgun (WGS) entry which is preliminary data.</text>
</comment>
<dbReference type="Proteomes" id="UP000461730">
    <property type="component" value="Unassembled WGS sequence"/>
</dbReference>
<dbReference type="InterPro" id="IPR050583">
    <property type="entry name" value="Mycobacterial_A85_antigen"/>
</dbReference>
<dbReference type="InterPro" id="IPR029058">
    <property type="entry name" value="AB_hydrolase_fold"/>
</dbReference>
<accession>A0A7K1UCS4</accession>
<dbReference type="Gene3D" id="3.40.50.1820">
    <property type="entry name" value="alpha/beta hydrolase"/>
    <property type="match status" value="1"/>
</dbReference>
<dbReference type="Pfam" id="PF00756">
    <property type="entry name" value="Esterase"/>
    <property type="match status" value="1"/>
</dbReference>
<dbReference type="PANTHER" id="PTHR48098:SF1">
    <property type="entry name" value="DIACYLGLYCEROL ACYLTRANSFERASE_MYCOLYLTRANSFERASE AG85A"/>
    <property type="match status" value="1"/>
</dbReference>
<dbReference type="InterPro" id="IPR000801">
    <property type="entry name" value="Esterase-like"/>
</dbReference>
<dbReference type="AlphaFoldDB" id="A0A7K1UCS4"/>
<sequence length="245" mass="27796">MVQYTSKTVGKLREMSVYTPPGYSSDRKYPVLYLLHGLGVDRRQWTEWCQADIIADNLIADGKIQPLVMVFPNCDTKLTVTDTSAASRSGRADNFEGYRRSFEEDLLKDIIPYIDSHYSTISDAEHRALAGLSMGGGQSLNIGLYHPETFAYIGGFSSAPNTNKFGGMYDVQFIPDIKVAREKLKLLWIGCGTKDGLWWVSERAHQYLNEISLPHVWNVDNNGHDNTEWDRNLYLFSQRIFGVAR</sequence>
<reference evidence="1 2" key="1">
    <citation type="submission" date="2019-12" db="EMBL/GenBank/DDBJ databases">
        <title>Chitinophaga sp. strain ysch24 (GDMCC 1.1355), whole genome shotgun sequence.</title>
        <authorList>
            <person name="Zhang X."/>
        </authorList>
    </citation>
    <scope>NUCLEOTIDE SEQUENCE [LARGE SCALE GENOMIC DNA]</scope>
    <source>
        <strain evidence="2">ysch24</strain>
    </source>
</reference>
<dbReference type="EMBL" id="WRXN01000019">
    <property type="protein sequence ID" value="MVT12080.1"/>
    <property type="molecule type" value="Genomic_DNA"/>
</dbReference>